<evidence type="ECO:0000256" key="4">
    <source>
        <dbReference type="ARBA" id="ARBA00022490"/>
    </source>
</evidence>
<evidence type="ECO:0000313" key="11">
    <source>
        <dbReference type="EMBL" id="KAJ3054631.1"/>
    </source>
</evidence>
<comment type="similarity">
    <text evidence="8">Belongs to the importin beta family. Importin beta-2 subfamily.</text>
</comment>
<dbReference type="SUPFAM" id="SSF48371">
    <property type="entry name" value="ARM repeat"/>
    <property type="match status" value="1"/>
</dbReference>
<evidence type="ECO:0000256" key="1">
    <source>
        <dbReference type="ARBA" id="ARBA00004123"/>
    </source>
</evidence>
<feature type="compositionally biased region" description="Low complexity" evidence="9">
    <location>
        <begin position="345"/>
        <end position="355"/>
    </location>
</feature>
<dbReference type="GO" id="GO:0005737">
    <property type="term" value="C:cytoplasm"/>
    <property type="evidence" value="ECO:0007669"/>
    <property type="project" value="UniProtKB-SubCell"/>
</dbReference>
<dbReference type="InterPro" id="IPR001494">
    <property type="entry name" value="Importin-beta_N"/>
</dbReference>
<keyword evidence="12" id="KW-1185">Reference proteome</keyword>
<evidence type="ECO:0000256" key="6">
    <source>
        <dbReference type="ARBA" id="ARBA00022927"/>
    </source>
</evidence>
<dbReference type="InterPro" id="IPR011989">
    <property type="entry name" value="ARM-like"/>
</dbReference>
<dbReference type="InterPro" id="IPR016024">
    <property type="entry name" value="ARM-type_fold"/>
</dbReference>
<dbReference type="GO" id="GO:0031267">
    <property type="term" value="F:small GTPase binding"/>
    <property type="evidence" value="ECO:0007669"/>
    <property type="project" value="InterPro"/>
</dbReference>
<dbReference type="GO" id="GO:0031981">
    <property type="term" value="C:nuclear lumen"/>
    <property type="evidence" value="ECO:0007669"/>
    <property type="project" value="UniProtKB-ARBA"/>
</dbReference>
<dbReference type="InterPro" id="IPR058584">
    <property type="entry name" value="IMB1_TNPO1-like_TPR"/>
</dbReference>
<feature type="domain" description="Importin N-terminal" evidence="10">
    <location>
        <begin position="31"/>
        <end position="98"/>
    </location>
</feature>
<keyword evidence="6" id="KW-0653">Protein transport</keyword>
<evidence type="ECO:0000256" key="9">
    <source>
        <dbReference type="SAM" id="MobiDB-lite"/>
    </source>
</evidence>
<accession>A0AAD5SN93</accession>
<evidence type="ECO:0000256" key="2">
    <source>
        <dbReference type="ARBA" id="ARBA00004496"/>
    </source>
</evidence>
<reference evidence="11" key="1">
    <citation type="submission" date="2020-05" db="EMBL/GenBank/DDBJ databases">
        <title>Phylogenomic resolution of chytrid fungi.</title>
        <authorList>
            <person name="Stajich J.E."/>
            <person name="Amses K."/>
            <person name="Simmons R."/>
            <person name="Seto K."/>
            <person name="Myers J."/>
            <person name="Bonds A."/>
            <person name="Quandt C.A."/>
            <person name="Barry K."/>
            <person name="Liu P."/>
            <person name="Grigoriev I."/>
            <person name="Longcore J.E."/>
            <person name="James T.Y."/>
        </authorList>
    </citation>
    <scope>NUCLEOTIDE SEQUENCE</scope>
    <source>
        <strain evidence="11">JEL0318</strain>
    </source>
</reference>
<dbReference type="AlphaFoldDB" id="A0AAD5SN93"/>
<dbReference type="Pfam" id="PF13513">
    <property type="entry name" value="HEAT_EZ"/>
    <property type="match status" value="1"/>
</dbReference>
<keyword evidence="5" id="KW-0677">Repeat</keyword>
<dbReference type="PROSITE" id="PS50166">
    <property type="entry name" value="IMPORTIN_B_NT"/>
    <property type="match status" value="1"/>
</dbReference>
<evidence type="ECO:0000313" key="12">
    <source>
        <dbReference type="Proteomes" id="UP001212841"/>
    </source>
</evidence>
<evidence type="ECO:0000259" key="10">
    <source>
        <dbReference type="PROSITE" id="PS50166"/>
    </source>
</evidence>
<gene>
    <name evidence="11" type="primary">TNPO1</name>
    <name evidence="11" type="ORF">HK097_001239</name>
</gene>
<dbReference type="Pfam" id="PF03810">
    <property type="entry name" value="IBN_N"/>
    <property type="match status" value="1"/>
</dbReference>
<feature type="compositionally biased region" description="Acidic residues" evidence="9">
    <location>
        <begin position="358"/>
        <end position="372"/>
    </location>
</feature>
<feature type="region of interest" description="Disordered" evidence="9">
    <location>
        <begin position="316"/>
        <end position="372"/>
    </location>
</feature>
<dbReference type="Proteomes" id="UP001212841">
    <property type="component" value="Unassembled WGS sequence"/>
</dbReference>
<dbReference type="PANTHER" id="PTHR10527">
    <property type="entry name" value="IMPORTIN BETA"/>
    <property type="match status" value="1"/>
</dbReference>
<dbReference type="Pfam" id="PF25780">
    <property type="entry name" value="TPR_IPO5"/>
    <property type="match status" value="1"/>
</dbReference>
<keyword evidence="4" id="KW-0963">Cytoplasm</keyword>
<keyword evidence="7" id="KW-0539">Nucleus</keyword>
<evidence type="ECO:0000256" key="8">
    <source>
        <dbReference type="ARBA" id="ARBA00038423"/>
    </source>
</evidence>
<dbReference type="Gene3D" id="1.25.10.10">
    <property type="entry name" value="Leucine-rich Repeat Variant"/>
    <property type="match status" value="2"/>
</dbReference>
<dbReference type="Pfam" id="PF25574">
    <property type="entry name" value="TPR_IMB1"/>
    <property type="match status" value="1"/>
</dbReference>
<comment type="caution">
    <text evidence="11">The sequence shown here is derived from an EMBL/GenBank/DDBJ whole genome shotgun (WGS) entry which is preliminary data.</text>
</comment>
<evidence type="ECO:0000256" key="3">
    <source>
        <dbReference type="ARBA" id="ARBA00022448"/>
    </source>
</evidence>
<dbReference type="GO" id="GO:0006606">
    <property type="term" value="P:protein import into nucleus"/>
    <property type="evidence" value="ECO:0007669"/>
    <property type="project" value="InterPro"/>
</dbReference>
<sequence>MEWQPETQNSEQLLQILRAATSLDNQLQHRAYQQLNSFNKLGDYNNYLAYILAHPQLPAQTRAMGGMVLKANLNSYLEQIDGSIVQYVKNKALQTLGDSEVAVRTAAGSILTTIVSKDVHKYPDVLQTLMQMIDKPETVVVEGAFSALEKICEDSTTQLDRDPSQPLNFMIPKFLHFFNHDSPKVRAAAIHCVHQFATATSAAVQANIDAYVQALYRCTNDSSTEVRKYVCQALVCVLEIRPEALMDQLDNVVSFMLYCTDSADESVALEACEFWLAFAEQPFLRDHLEPYLARIVPVLIKGMVYTPDDIIELTGMEDTTVPDKEEDLKPRHHKAQTHSQKHDAPAAPTGAATNGAHDDDDDDSDFDEDDDEEDTYSKWSLRKCSAAALDVIATVFGDELLLHLLPKLKEELFHQDWEHRECGILALGAIAEGCPTGMYPHLPQLIPHLIQTLKDPQPLVRAITCWTLSRYVRWVVYPGPIPAPMNEAELAHHRRTYFNPLLEGLLSTIQDNNKRVQEAGCSALASVEEEAVDQLVPFLGPILQHLTHAFSKYQRKNLLILYDAVGTLAEAVGPELNKAEHIELLMPPLIKKWNELPDDSKDIFPLLECMSSVATALGPGFMPFAPNVWDRCLRLVSHTLQQLTAYQQHPDQLDEPDKDFMVVALDLMSGMAQGLNTAVEPLVVNSQPNVLSLLMICIKDPTPEVRQSAYALLGDLAISAFEHVRPHLNVFLPDLISQIDDKPASVGVSVTNNATWAVGEIALKYEGEIAPWVDNLLPRLITLLQNGGGTASATLKENAAITIGRLGGVVPDKVAPHLEIFIQPWCETLRDIRDNLEKESAFRGLVKMVEVKPTGVAQHFGYFCDAIVRWKRISPELNEMFRNVLTYFKNGWGQQWPGVMAKLPPQVQEELRRRYAL</sequence>
<name>A0AAD5SN93_9FUNG</name>
<dbReference type="InterPro" id="IPR057672">
    <property type="entry name" value="TPR_IPO4/5"/>
</dbReference>
<evidence type="ECO:0000256" key="5">
    <source>
        <dbReference type="ARBA" id="ARBA00022737"/>
    </source>
</evidence>
<keyword evidence="3" id="KW-0813">Transport</keyword>
<protein>
    <submittedName>
        <fullName evidence="11">Transportin-1</fullName>
    </submittedName>
</protein>
<dbReference type="InterPro" id="IPR040122">
    <property type="entry name" value="Importin_beta"/>
</dbReference>
<comment type="subcellular location">
    <subcellularLocation>
        <location evidence="2">Cytoplasm</location>
    </subcellularLocation>
    <subcellularLocation>
        <location evidence="1">Nucleus</location>
    </subcellularLocation>
</comment>
<evidence type="ECO:0000256" key="7">
    <source>
        <dbReference type="ARBA" id="ARBA00023242"/>
    </source>
</evidence>
<dbReference type="EMBL" id="JADGJD010000124">
    <property type="protein sequence ID" value="KAJ3054631.1"/>
    <property type="molecule type" value="Genomic_DNA"/>
</dbReference>
<organism evidence="11 12">
    <name type="scientific">Rhizophlyctis rosea</name>
    <dbReference type="NCBI Taxonomy" id="64517"/>
    <lineage>
        <taxon>Eukaryota</taxon>
        <taxon>Fungi</taxon>
        <taxon>Fungi incertae sedis</taxon>
        <taxon>Chytridiomycota</taxon>
        <taxon>Chytridiomycota incertae sedis</taxon>
        <taxon>Chytridiomycetes</taxon>
        <taxon>Rhizophlyctidales</taxon>
        <taxon>Rhizophlyctidaceae</taxon>
        <taxon>Rhizophlyctis</taxon>
    </lineage>
</organism>
<proteinExistence type="inferred from homology"/>
<dbReference type="FunFam" id="1.25.10.10:FF:000028">
    <property type="entry name" value="Transportin-1 isoform 1"/>
    <property type="match status" value="1"/>
</dbReference>